<evidence type="ECO:0000259" key="2">
    <source>
        <dbReference type="PROSITE" id="PS50853"/>
    </source>
</evidence>
<accession>A0ABN1JYQ8</accession>
<protein>
    <recommendedName>
        <fullName evidence="2">Fibronectin type-III domain-containing protein</fullName>
    </recommendedName>
</protein>
<dbReference type="PROSITE" id="PS51257">
    <property type="entry name" value="PROKAR_LIPOPROTEIN"/>
    <property type="match status" value="1"/>
</dbReference>
<evidence type="ECO:0000313" key="4">
    <source>
        <dbReference type="Proteomes" id="UP001500736"/>
    </source>
</evidence>
<name>A0ABN1JYQ8_9FLAO</name>
<dbReference type="InterPro" id="IPR036280">
    <property type="entry name" value="Multihaem_cyt_sf"/>
</dbReference>
<dbReference type="Gene3D" id="2.60.40.10">
    <property type="entry name" value="Immunoglobulins"/>
    <property type="match status" value="1"/>
</dbReference>
<dbReference type="InterPro" id="IPR003961">
    <property type="entry name" value="FN3_dom"/>
</dbReference>
<proteinExistence type="predicted"/>
<dbReference type="InterPro" id="IPR036116">
    <property type="entry name" value="FN3_sf"/>
</dbReference>
<dbReference type="Proteomes" id="UP001500736">
    <property type="component" value="Unassembled WGS sequence"/>
</dbReference>
<dbReference type="SUPFAM" id="SSF49265">
    <property type="entry name" value="Fibronectin type III"/>
    <property type="match status" value="1"/>
</dbReference>
<organism evidence="3 4">
    <name type="scientific">Gaetbulibacter jejuensis</name>
    <dbReference type="NCBI Taxonomy" id="584607"/>
    <lineage>
        <taxon>Bacteria</taxon>
        <taxon>Pseudomonadati</taxon>
        <taxon>Bacteroidota</taxon>
        <taxon>Flavobacteriia</taxon>
        <taxon>Flavobacteriales</taxon>
        <taxon>Flavobacteriaceae</taxon>
        <taxon>Gaetbulibacter</taxon>
    </lineage>
</organism>
<feature type="chain" id="PRO_5047161578" description="Fibronectin type-III domain-containing protein" evidence="1">
    <location>
        <begin position="20"/>
        <end position="420"/>
    </location>
</feature>
<dbReference type="CDD" id="cd00063">
    <property type="entry name" value="FN3"/>
    <property type="match status" value="1"/>
</dbReference>
<dbReference type="RefSeq" id="WP_343799298.1">
    <property type="nucleotide sequence ID" value="NZ_BAAAGF010000005.1"/>
</dbReference>
<gene>
    <name evidence="3" type="ORF">GCM10009431_28140</name>
</gene>
<evidence type="ECO:0000256" key="1">
    <source>
        <dbReference type="SAM" id="SignalP"/>
    </source>
</evidence>
<sequence>MKKLSLALMLMSLFFSCNNDDDQITVPECITPYNLTETNITYQSAIAHWEDDNVDAVYKIEFGVSGFQLGTGQSFTIYDNSYLFTGLSANTTYDYYVKTICDVSNESILSSVKSFTTLPNPVIPEFKPTLSELNLFSGNLSNLQPSTYTFEYELHSALYTDYAHKQRLIALPLGEEMIYNGDGLPLFPDNTVIAKTFYYNVDDRDESLGRNIIETRILIKLNGEWEAGNYVWNEAQTEAYLDNDGLELPVSWIDNNGDTKNVNYKVPSYDDCFTCHQTYGAMTPIGPKLRTLNFSVDDVNQLQALKDRMFLAGLSDPSTVSTLPNWEDTSLSTQKRVRAYFDVNCAHCHSAGGFHNESYYEALNLDYESDFENTFIYERRYSIMARIQTSIEGYSMPFIGVTTPHQEALDLIIPYLETLE</sequence>
<dbReference type="InterPro" id="IPR013783">
    <property type="entry name" value="Ig-like_fold"/>
</dbReference>
<comment type="caution">
    <text evidence="3">The sequence shown here is derived from an EMBL/GenBank/DDBJ whole genome shotgun (WGS) entry which is preliminary data.</text>
</comment>
<keyword evidence="4" id="KW-1185">Reference proteome</keyword>
<feature type="signal peptide" evidence="1">
    <location>
        <begin position="1"/>
        <end position="19"/>
    </location>
</feature>
<evidence type="ECO:0000313" key="3">
    <source>
        <dbReference type="EMBL" id="GAA0748997.1"/>
    </source>
</evidence>
<dbReference type="EMBL" id="BAAAGF010000005">
    <property type="protein sequence ID" value="GAA0748997.1"/>
    <property type="molecule type" value="Genomic_DNA"/>
</dbReference>
<feature type="domain" description="Fibronectin type-III" evidence="2">
    <location>
        <begin position="31"/>
        <end position="120"/>
    </location>
</feature>
<dbReference type="PROSITE" id="PS50853">
    <property type="entry name" value="FN3"/>
    <property type="match status" value="1"/>
</dbReference>
<keyword evidence="1" id="KW-0732">Signal</keyword>
<dbReference type="SUPFAM" id="SSF48695">
    <property type="entry name" value="Multiheme cytochromes"/>
    <property type="match status" value="1"/>
</dbReference>
<reference evidence="3 4" key="1">
    <citation type="journal article" date="2019" name="Int. J. Syst. Evol. Microbiol.">
        <title>The Global Catalogue of Microorganisms (GCM) 10K type strain sequencing project: providing services to taxonomists for standard genome sequencing and annotation.</title>
        <authorList>
            <consortium name="The Broad Institute Genomics Platform"/>
            <consortium name="The Broad Institute Genome Sequencing Center for Infectious Disease"/>
            <person name="Wu L."/>
            <person name="Ma J."/>
        </authorList>
    </citation>
    <scope>NUCLEOTIDE SEQUENCE [LARGE SCALE GENOMIC DNA]</scope>
    <source>
        <strain evidence="3 4">JCM 15976</strain>
    </source>
</reference>